<dbReference type="Pfam" id="PF04222">
    <property type="entry name" value="DUF416"/>
    <property type="match status" value="1"/>
</dbReference>
<name>A0ABU9HD31_9GAMM</name>
<evidence type="ECO:0000313" key="1">
    <source>
        <dbReference type="EMBL" id="MEL0659804.1"/>
    </source>
</evidence>
<keyword evidence="2" id="KW-1185">Reference proteome</keyword>
<dbReference type="RefSeq" id="WP_341628328.1">
    <property type="nucleotide sequence ID" value="NZ_JBAKBA010000026.1"/>
</dbReference>
<sequence length="192" mass="21944">MLSLPINDQLTNLQAWQQSVFCMALAEQNITHFKMFSQAIESEHDVIAENILQLFWEKLTVKGAKINFTIQEENFDAIIPETSDHEFYGVYPAVDYCVITNCIFNSFTSKSKEEALNASQTSFATIASFIELQIDEEIDETTLVEEPLFIEQLEVQKTILKMLDNERTPDLIKSIRTYIRSLESTNIGISTS</sequence>
<gene>
    <name evidence="1" type="ORF">V6255_11715</name>
</gene>
<comment type="caution">
    <text evidence="1">The sequence shown here is derived from an EMBL/GenBank/DDBJ whole genome shotgun (WGS) entry which is preliminary data.</text>
</comment>
<evidence type="ECO:0000313" key="2">
    <source>
        <dbReference type="Proteomes" id="UP001366060"/>
    </source>
</evidence>
<dbReference type="InterPro" id="IPR023381">
    <property type="entry name" value="YP001051499.1-like_dom_sf"/>
</dbReference>
<dbReference type="EMBL" id="JBAKBA010000026">
    <property type="protein sequence ID" value="MEL0659804.1"/>
    <property type="molecule type" value="Genomic_DNA"/>
</dbReference>
<protein>
    <submittedName>
        <fullName evidence="1">YjaG family protein</fullName>
    </submittedName>
</protein>
<dbReference type="Proteomes" id="UP001366060">
    <property type="component" value="Unassembled WGS sequence"/>
</dbReference>
<reference evidence="1 2" key="1">
    <citation type="submission" date="2024-02" db="EMBL/GenBank/DDBJ databases">
        <title>Bacteria isolated from the canopy kelp, Nereocystis luetkeana.</title>
        <authorList>
            <person name="Pfister C.A."/>
            <person name="Younker I.T."/>
            <person name="Light S.H."/>
        </authorList>
    </citation>
    <scope>NUCLEOTIDE SEQUENCE [LARGE SCALE GENOMIC DNA]</scope>
    <source>
        <strain evidence="1 2">TI.2.07</strain>
    </source>
</reference>
<dbReference type="Gene3D" id="1.20.1590.10">
    <property type="entry name" value="YP_001051499.1 domain like"/>
    <property type="match status" value="1"/>
</dbReference>
<dbReference type="InterPro" id="IPR007338">
    <property type="entry name" value="DUF416"/>
</dbReference>
<organism evidence="1 2">
    <name type="scientific">Psychromonas arctica</name>
    <dbReference type="NCBI Taxonomy" id="168275"/>
    <lineage>
        <taxon>Bacteria</taxon>
        <taxon>Pseudomonadati</taxon>
        <taxon>Pseudomonadota</taxon>
        <taxon>Gammaproteobacteria</taxon>
        <taxon>Alteromonadales</taxon>
        <taxon>Psychromonadaceae</taxon>
        <taxon>Psychromonas</taxon>
    </lineage>
</organism>
<proteinExistence type="predicted"/>
<accession>A0ABU9HD31</accession>